<proteinExistence type="predicted"/>
<feature type="compositionally biased region" description="Basic and acidic residues" evidence="1">
    <location>
        <begin position="617"/>
        <end position="631"/>
    </location>
</feature>
<feature type="compositionally biased region" description="Basic and acidic residues" evidence="1">
    <location>
        <begin position="1468"/>
        <end position="1489"/>
    </location>
</feature>
<feature type="compositionally biased region" description="Basic and acidic residues" evidence="1">
    <location>
        <begin position="1290"/>
        <end position="1304"/>
    </location>
</feature>
<feature type="compositionally biased region" description="Basic and acidic residues" evidence="1">
    <location>
        <begin position="407"/>
        <end position="428"/>
    </location>
</feature>
<evidence type="ECO:0000313" key="2">
    <source>
        <dbReference type="EMBL" id="CAD2217246.1"/>
    </source>
</evidence>
<feature type="compositionally biased region" description="Basic and acidic residues" evidence="1">
    <location>
        <begin position="1147"/>
        <end position="1161"/>
    </location>
</feature>
<keyword evidence="3" id="KW-1185">Reference proteome</keyword>
<feature type="region of interest" description="Disordered" evidence="1">
    <location>
        <begin position="1842"/>
        <end position="1909"/>
    </location>
</feature>
<feature type="compositionally biased region" description="Basic and acidic residues" evidence="1">
    <location>
        <begin position="582"/>
        <end position="596"/>
    </location>
</feature>
<feature type="compositionally biased region" description="Basic and acidic residues" evidence="1">
    <location>
        <begin position="229"/>
        <end position="243"/>
    </location>
</feature>
<feature type="compositionally biased region" description="Basic and acidic residues" evidence="1">
    <location>
        <begin position="1236"/>
        <end position="1250"/>
    </location>
</feature>
<reference evidence="2 3" key="1">
    <citation type="submission" date="2020-08" db="EMBL/GenBank/DDBJ databases">
        <authorList>
            <person name="Newling K."/>
            <person name="Davey J."/>
            <person name="Forrester S."/>
        </authorList>
    </citation>
    <scope>NUCLEOTIDE SEQUENCE [LARGE SCALE GENOMIC DNA]</scope>
    <source>
        <strain evidence="3">Crithidia deanei Carvalho (ATCC PRA-265)</strain>
    </source>
</reference>
<organism evidence="2 3">
    <name type="scientific">Angomonas deanei</name>
    <dbReference type="NCBI Taxonomy" id="59799"/>
    <lineage>
        <taxon>Eukaryota</taxon>
        <taxon>Discoba</taxon>
        <taxon>Euglenozoa</taxon>
        <taxon>Kinetoplastea</taxon>
        <taxon>Metakinetoplastina</taxon>
        <taxon>Trypanosomatida</taxon>
        <taxon>Trypanosomatidae</taxon>
        <taxon>Strigomonadinae</taxon>
        <taxon>Angomonas</taxon>
    </lineage>
</organism>
<feature type="compositionally biased region" description="Polar residues" evidence="1">
    <location>
        <begin position="1"/>
        <end position="20"/>
    </location>
</feature>
<name>A0A7G2CBQ4_9TRYP</name>
<dbReference type="EMBL" id="LR877152">
    <property type="protein sequence ID" value="CAD2217246.1"/>
    <property type="molecule type" value="Genomic_DNA"/>
</dbReference>
<feature type="compositionally biased region" description="Basic and acidic residues" evidence="1">
    <location>
        <begin position="493"/>
        <end position="507"/>
    </location>
</feature>
<feature type="compositionally biased region" description="Basic and acidic residues" evidence="1">
    <location>
        <begin position="757"/>
        <end position="771"/>
    </location>
</feature>
<evidence type="ECO:0000256" key="1">
    <source>
        <dbReference type="SAM" id="MobiDB-lite"/>
    </source>
</evidence>
<feature type="compositionally biased region" description="Low complexity" evidence="1">
    <location>
        <begin position="1855"/>
        <end position="1866"/>
    </location>
</feature>
<feature type="compositionally biased region" description="Basic and acidic residues" evidence="1">
    <location>
        <begin position="528"/>
        <end position="542"/>
    </location>
</feature>
<gene>
    <name evidence="2" type="ORF">ADEAN_000472400</name>
</gene>
<feature type="region of interest" description="Disordered" evidence="1">
    <location>
        <begin position="56"/>
        <end position="1643"/>
    </location>
</feature>
<feature type="compositionally biased region" description="Acidic residues" evidence="1">
    <location>
        <begin position="1601"/>
        <end position="1641"/>
    </location>
</feature>
<feature type="compositionally biased region" description="Basic and acidic residues" evidence="1">
    <location>
        <begin position="792"/>
        <end position="806"/>
    </location>
</feature>
<feature type="compositionally biased region" description="Basic and acidic residues" evidence="1">
    <location>
        <begin position="1023"/>
        <end position="1037"/>
    </location>
</feature>
<feature type="compositionally biased region" description="Basic and acidic residues" evidence="1">
    <location>
        <begin position="1414"/>
        <end position="1428"/>
    </location>
</feature>
<feature type="compositionally biased region" description="Basic and acidic residues" evidence="1">
    <location>
        <begin position="671"/>
        <end position="692"/>
    </location>
</feature>
<feature type="region of interest" description="Disordered" evidence="1">
    <location>
        <begin position="1"/>
        <end position="22"/>
    </location>
</feature>
<sequence length="1909" mass="220634">MSTPNYSAIENTITNISPDDSNPIWFESRYPANTDSSPNSGIALHPDDLQWRELEEFASNPTGQRLPPPQETTLIPAEDWDELDDDEEEPANPKVPAAASLKVETLAYPQEEEGLTPRDDPEPQYPTEDLPDNSAHRKSPTSSRRVSPTKRTPRRASLMDDYLSPTEQQQATYPQEEQDPRDVEDEASRKITNFMRRASAKNQKDKRASAVQEYLRTVDDGLAPQQEAEELRELDHPSDAHHDEEEEEKRDDDAAYPQEEEEPKQEQDPRDVEDEASRKITNFMRRASAKNQKDKRASAVQEYLRTVDDGLAPQQEAEELRELDHPSDAHHDEEEEEKRDDDATYPQEEDEPKQEQDPRDVEDEASRKITNFMRRASAKNQKDKRASAVQEYLRTVDDGLAPQQEAEELRELDHPSDAHHDEDEEKRNATYPQEEEEPKQEQDPRDVEDEASRKITNFMRRASAKNQKDKRASAVQEYLRTVDDGLAPQQEAEELRELDHPSDAHHDEEEEEKRDDDATYPQEEEEPKQEQDPRDVEDEASRKITNFMRRASAKNQKDKRASAVQEYLRTADDGLAPQQEAEELRELDHPSDAHHDEEEEEKRDDDATYPQEEEEPKQEQDPRDVEDEASRKITNFMRRASAKNQKDKRASAVQEYLRTVDNGLAPQQEAEELRELDHPSDAHHDEDEEKRNATYPQEEEEPKQEQDPRDVEDEASRKITNFMRRASAKNQKDKRASAVQEYLRTVDDGLAPQQEAEELRELDHPSDAHHDEEEEEKRDDDATYPQEEEEPKQEQDPRDVEDEASRKITNFMRRASAKNQKDKRASAVQEYLRTADDGLAPQQEAEELRELDHPSDAHHDEEEEEKRDDDAAYPQEEEEPKQEQDPRDVEDEASRKITNFMRRASAKNQKDKRASAVQEYLRTADDGLAPQQEAEELRELDHPSDAHHDEDEDEEKRNATYPQEEEEPKQEQDPRDVEDEASRKITNFMRRASAKNQKDKRASAVQEYLRTVDNGLAPQQEAEELRELDHPSDAHHDEEEEEKRDDDAAYPQEEEEPKQEQDPRDVEDEASRKITNFMRRASAKNQKDKRASAVQEYLRTVDDGLAPQQEAEELRELDHPSDAHHDEEEEEKRDDDAAYPQEEEEPKQEQDPRDVEDEASRKITNFMRRASAKNQKDKRASAVQEYLRTVDDGLAPQQEAEELRELDHPSDAHHDEEEEEKRDDDATYPQEEDEPKQEQDPRDVEDEASRKITNFMRRASAKNQKDKRASAVQEYLRTVDNGLAPQQEAEELRELDHPSDAHHDEEEEEKRDDDAAYPQEEEEPKQEQDPRDVEDEASRKITNFMRRASAKNQKDKRASAVQEYLRTVDDGLAPQQEAEELRELDHPSDAHHDEEEEEKRDDDATYPQEEDEPKQEQDPRDVEDEASRKITNFMRRASAKNQKDKRASAVQEYLRTVDNGLAPQQEAEELRELDHPSDAHHDEDEEKRNATYPQEEEEPKQEQDPRDVEDEASRKITNFMRRASAKNQKDKRASAVQEYLRTVDDGLAPQQETEELRELDHPSDTQEENKSNKEENSSGVGVSVSNALSEIKVKETFPDLVEVEEREEESTGEEEGSEEREESYEVEEEQTSQQDAEELDEIGPLFATYEKHAKKPNDAKKEDASGVGVSVSNALSEIKEKEDFPDLVEVEKQSEHTEEEVLPLSEEESVLPSLAAEEEQLPIQETNVELIETTEEDVSLAYFVESNLLSVAVNGGPVNSVRGLLTAKKEIERKRGSVEETSYNRPRLSQPTPYTAPPVEYQKWTLQRYKTPAGYGKTVYLQRNSLRPASAVGAVREAAVAPSAGTPKAERHDTTNNNNSSYNNTNVTFSGSIARALQESKKKKKVSRIDQPDWYKDTKRSEGEWKRYY</sequence>
<feature type="compositionally biased region" description="Basic and acidic residues" evidence="1">
    <location>
        <begin position="1554"/>
        <end position="1576"/>
    </location>
</feature>
<accession>A0A7G2CBQ4</accession>
<feature type="compositionally biased region" description="Basic and acidic residues" evidence="1">
    <location>
        <begin position="264"/>
        <end position="278"/>
    </location>
</feature>
<feature type="compositionally biased region" description="Polar residues" evidence="1">
    <location>
        <begin position="165"/>
        <end position="175"/>
    </location>
</feature>
<feature type="compositionally biased region" description="Basic and acidic residues" evidence="1">
    <location>
        <begin position="1058"/>
        <end position="1072"/>
    </location>
</feature>
<evidence type="ECO:0000313" key="3">
    <source>
        <dbReference type="Proteomes" id="UP000515908"/>
    </source>
</evidence>
<feature type="compositionally biased region" description="Basic and acidic residues" evidence="1">
    <location>
        <begin position="846"/>
        <end position="860"/>
    </location>
</feature>
<feature type="compositionally biased region" description="Basic and acidic residues" evidence="1">
    <location>
        <begin position="318"/>
        <end position="332"/>
    </location>
</feature>
<feature type="compositionally biased region" description="Basic and acidic residues" evidence="1">
    <location>
        <begin position="353"/>
        <end position="367"/>
    </location>
</feature>
<dbReference type="VEuPathDB" id="TriTrypDB:ADEAN_000472400"/>
<feature type="compositionally biased region" description="Basic and acidic residues" evidence="1">
    <location>
        <begin position="1887"/>
        <end position="1909"/>
    </location>
</feature>
<feature type="compositionally biased region" description="Basic and acidic residues" evidence="1">
    <location>
        <begin position="1325"/>
        <end position="1339"/>
    </location>
</feature>
<dbReference type="Proteomes" id="UP000515908">
    <property type="component" value="Chromosome 08"/>
</dbReference>
<feature type="compositionally biased region" description="Basic and acidic residues" evidence="1">
    <location>
        <begin position="1379"/>
        <end position="1393"/>
    </location>
</feature>
<protein>
    <submittedName>
        <fullName evidence="2">Uncharacterized protein</fullName>
    </submittedName>
</protein>
<feature type="compositionally biased region" description="Basic and acidic residues" evidence="1">
    <location>
        <begin position="1500"/>
        <end position="1514"/>
    </location>
</feature>
<feature type="compositionally biased region" description="Basic and acidic residues" evidence="1">
    <location>
        <begin position="969"/>
        <end position="983"/>
    </location>
</feature>
<feature type="compositionally biased region" description="Basic and acidic residues" evidence="1">
    <location>
        <begin position="881"/>
        <end position="895"/>
    </location>
</feature>
<feature type="compositionally biased region" description="Basic and acidic residues" evidence="1">
    <location>
        <begin position="703"/>
        <end position="717"/>
    </location>
</feature>
<feature type="compositionally biased region" description="Basic and acidic residues" evidence="1">
    <location>
        <begin position="439"/>
        <end position="453"/>
    </location>
</feature>
<feature type="compositionally biased region" description="Basic and acidic residues" evidence="1">
    <location>
        <begin position="1201"/>
        <end position="1215"/>
    </location>
</feature>
<feature type="compositionally biased region" description="Basic and acidic residues" evidence="1">
    <location>
        <begin position="935"/>
        <end position="949"/>
    </location>
</feature>
<feature type="compositionally biased region" description="Basic and acidic residues" evidence="1">
    <location>
        <begin position="178"/>
        <end position="189"/>
    </location>
</feature>
<feature type="compositionally biased region" description="Basic and acidic residues" evidence="1">
    <location>
        <begin position="1112"/>
        <end position="1126"/>
    </location>
</feature>
<feature type="compositionally biased region" description="Acidic residues" evidence="1">
    <location>
        <begin position="78"/>
        <end position="90"/>
    </location>
</feature>